<keyword evidence="2" id="KW-1185">Reference proteome</keyword>
<dbReference type="EMBL" id="CP127173">
    <property type="protein sequence ID" value="WIV54134.1"/>
    <property type="molecule type" value="Genomic_DNA"/>
</dbReference>
<dbReference type="Proteomes" id="UP001227101">
    <property type="component" value="Chromosome"/>
</dbReference>
<reference evidence="1 2" key="1">
    <citation type="submission" date="2023-06" db="EMBL/GenBank/DDBJ databases">
        <authorList>
            <person name="Oyuntsetseg B."/>
            <person name="Kim S.B."/>
        </authorList>
    </citation>
    <scope>NUCLEOTIDE SEQUENCE [LARGE SCALE GENOMIC DNA]</scope>
    <source>
        <strain evidence="1 2">2-2</strain>
    </source>
</reference>
<evidence type="ECO:0000313" key="1">
    <source>
        <dbReference type="EMBL" id="WIV54134.1"/>
    </source>
</evidence>
<sequence length="64" mass="6704">MRGGTPAVRNVAANVVFPPTPLVRDQDIVLLPLPANGTSSAGPFRPDPARAPSPEVYLVENPVT</sequence>
<gene>
    <name evidence="1" type="ORF">QP939_35440</name>
</gene>
<protein>
    <submittedName>
        <fullName evidence="1">Uncharacterized protein</fullName>
    </submittedName>
</protein>
<dbReference type="RefSeq" id="WP_285450701.1">
    <property type="nucleotide sequence ID" value="NZ_CP127173.1"/>
</dbReference>
<name>A0ABY8XET1_9PSEU</name>
<accession>A0ABY8XET1</accession>
<organism evidence="1 2">
    <name type="scientific">Amycolatopsis nalaikhensis</name>
    <dbReference type="NCBI Taxonomy" id="715472"/>
    <lineage>
        <taxon>Bacteria</taxon>
        <taxon>Bacillati</taxon>
        <taxon>Actinomycetota</taxon>
        <taxon>Actinomycetes</taxon>
        <taxon>Pseudonocardiales</taxon>
        <taxon>Pseudonocardiaceae</taxon>
        <taxon>Amycolatopsis</taxon>
    </lineage>
</organism>
<evidence type="ECO:0000313" key="2">
    <source>
        <dbReference type="Proteomes" id="UP001227101"/>
    </source>
</evidence>
<proteinExistence type="predicted"/>